<dbReference type="Proteomes" id="UP001055125">
    <property type="component" value="Unassembled WGS sequence"/>
</dbReference>
<reference evidence="6" key="1">
    <citation type="journal article" date="2021" name="Front. Microbiol.">
        <title>Comprehensive Comparative Genomics and Phenotyping of Methylobacterium Species.</title>
        <authorList>
            <person name="Alessa O."/>
            <person name="Ogura Y."/>
            <person name="Fujitani Y."/>
            <person name="Takami H."/>
            <person name="Hayashi T."/>
            <person name="Sahin N."/>
            <person name="Tani A."/>
        </authorList>
    </citation>
    <scope>NUCLEOTIDE SEQUENCE</scope>
    <source>
        <strain evidence="6">DSM 19015</strain>
    </source>
</reference>
<gene>
    <name evidence="6" type="ORF">OCOJLMKI_4492</name>
</gene>
<evidence type="ECO:0000313" key="7">
    <source>
        <dbReference type="Proteomes" id="UP001055125"/>
    </source>
</evidence>
<feature type="domain" description="HTH crp-type" evidence="5">
    <location>
        <begin position="197"/>
        <end position="263"/>
    </location>
</feature>
<dbReference type="SMART" id="SM00100">
    <property type="entry name" value="cNMP"/>
    <property type="match status" value="1"/>
</dbReference>
<dbReference type="InterPro" id="IPR018490">
    <property type="entry name" value="cNMP-bd_dom_sf"/>
</dbReference>
<dbReference type="PROSITE" id="PS50042">
    <property type="entry name" value="CNMP_BINDING_3"/>
    <property type="match status" value="1"/>
</dbReference>
<sequence length="287" mass="31636">MKIPASKPARTHLYQSAPAADMGRLRHRLPVGSGVSDRETLRALAPFETGAMPQLEQHRIRNRLLGALQPEDYARLAPALERIPLPLRETVVGANQPIDYAYFPEEGFISFVADTQSGRIEIGLVGREGLVGMSLVLGSERSPYVGTVQAPGEALRIPAAALRDALDASRELRGVLGRYVQAYIVQIGQTVYANAELTIEGRLARWILMVQDRLEQGELPLTHEFLSMMLGVRRPGVTTAVHMLEGTGMIRAKRGRITVLDREKLRDLAGDAYGFAEAEYERLLAET</sequence>
<organism evidence="6 7">
    <name type="scientific">Methylobacterium iners</name>
    <dbReference type="NCBI Taxonomy" id="418707"/>
    <lineage>
        <taxon>Bacteria</taxon>
        <taxon>Pseudomonadati</taxon>
        <taxon>Pseudomonadota</taxon>
        <taxon>Alphaproteobacteria</taxon>
        <taxon>Hyphomicrobiales</taxon>
        <taxon>Methylobacteriaceae</taxon>
        <taxon>Methylobacterium</taxon>
    </lineage>
</organism>
<dbReference type="Gene3D" id="2.60.120.10">
    <property type="entry name" value="Jelly Rolls"/>
    <property type="match status" value="1"/>
</dbReference>
<evidence type="ECO:0000256" key="3">
    <source>
        <dbReference type="ARBA" id="ARBA00023163"/>
    </source>
</evidence>
<keyword evidence="3" id="KW-0804">Transcription</keyword>
<dbReference type="PANTHER" id="PTHR24567:SF74">
    <property type="entry name" value="HTH-TYPE TRANSCRIPTIONAL REGULATOR ARCR"/>
    <property type="match status" value="1"/>
</dbReference>
<dbReference type="InterPro" id="IPR036390">
    <property type="entry name" value="WH_DNA-bd_sf"/>
</dbReference>
<dbReference type="PROSITE" id="PS51063">
    <property type="entry name" value="HTH_CRP_2"/>
    <property type="match status" value="1"/>
</dbReference>
<dbReference type="Gene3D" id="1.10.10.10">
    <property type="entry name" value="Winged helix-like DNA-binding domain superfamily/Winged helix DNA-binding domain"/>
    <property type="match status" value="1"/>
</dbReference>
<evidence type="ECO:0000259" key="4">
    <source>
        <dbReference type="PROSITE" id="PS50042"/>
    </source>
</evidence>
<keyword evidence="7" id="KW-1185">Reference proteome</keyword>
<evidence type="ECO:0000259" key="5">
    <source>
        <dbReference type="PROSITE" id="PS51063"/>
    </source>
</evidence>
<keyword evidence="2" id="KW-0238">DNA-binding</keyword>
<proteinExistence type="predicted"/>
<dbReference type="InterPro" id="IPR000595">
    <property type="entry name" value="cNMP-bd_dom"/>
</dbReference>
<evidence type="ECO:0008006" key="8">
    <source>
        <dbReference type="Google" id="ProtNLM"/>
    </source>
</evidence>
<dbReference type="SUPFAM" id="SSF46785">
    <property type="entry name" value="Winged helix' DNA-binding domain"/>
    <property type="match status" value="1"/>
</dbReference>
<dbReference type="Pfam" id="PF00027">
    <property type="entry name" value="cNMP_binding"/>
    <property type="match status" value="1"/>
</dbReference>
<evidence type="ECO:0000313" key="6">
    <source>
        <dbReference type="EMBL" id="GJD97264.1"/>
    </source>
</evidence>
<dbReference type="PANTHER" id="PTHR24567">
    <property type="entry name" value="CRP FAMILY TRANSCRIPTIONAL REGULATORY PROTEIN"/>
    <property type="match status" value="1"/>
</dbReference>
<dbReference type="CDD" id="cd00038">
    <property type="entry name" value="CAP_ED"/>
    <property type="match status" value="1"/>
</dbReference>
<evidence type="ECO:0000256" key="1">
    <source>
        <dbReference type="ARBA" id="ARBA00023015"/>
    </source>
</evidence>
<comment type="caution">
    <text evidence="6">The sequence shown here is derived from an EMBL/GenBank/DDBJ whole genome shotgun (WGS) entry which is preliminary data.</text>
</comment>
<dbReference type="InterPro" id="IPR012318">
    <property type="entry name" value="HTH_CRP"/>
</dbReference>
<dbReference type="SUPFAM" id="SSF51206">
    <property type="entry name" value="cAMP-binding domain-like"/>
    <property type="match status" value="1"/>
</dbReference>
<dbReference type="InterPro" id="IPR014710">
    <property type="entry name" value="RmlC-like_jellyroll"/>
</dbReference>
<keyword evidence="1" id="KW-0805">Transcription regulation</keyword>
<name>A0ABQ4S454_9HYPH</name>
<dbReference type="InterPro" id="IPR050397">
    <property type="entry name" value="Env_Response_Regulators"/>
</dbReference>
<evidence type="ECO:0000256" key="2">
    <source>
        <dbReference type="ARBA" id="ARBA00023125"/>
    </source>
</evidence>
<dbReference type="EMBL" id="BPQP01000085">
    <property type="protein sequence ID" value="GJD97264.1"/>
    <property type="molecule type" value="Genomic_DNA"/>
</dbReference>
<reference evidence="6" key="2">
    <citation type="submission" date="2021-08" db="EMBL/GenBank/DDBJ databases">
        <authorList>
            <person name="Tani A."/>
            <person name="Ola A."/>
            <person name="Ogura Y."/>
            <person name="Katsura K."/>
            <person name="Hayashi T."/>
        </authorList>
    </citation>
    <scope>NUCLEOTIDE SEQUENCE</scope>
    <source>
        <strain evidence="6">DSM 19015</strain>
    </source>
</reference>
<protein>
    <recommendedName>
        <fullName evidence="8">Cyclic nucleotide-binding protein</fullName>
    </recommendedName>
</protein>
<dbReference type="InterPro" id="IPR036388">
    <property type="entry name" value="WH-like_DNA-bd_sf"/>
</dbReference>
<accession>A0ABQ4S454</accession>
<feature type="domain" description="Cyclic nucleotide-binding" evidence="4">
    <location>
        <begin position="64"/>
        <end position="150"/>
    </location>
</feature>
<dbReference type="Pfam" id="PF13545">
    <property type="entry name" value="HTH_Crp_2"/>
    <property type="match status" value="1"/>
</dbReference>